<evidence type="ECO:0000313" key="1">
    <source>
        <dbReference type="EMBL" id="CAB4127232.1"/>
    </source>
</evidence>
<organism evidence="1">
    <name type="scientific">uncultured Caudovirales phage</name>
    <dbReference type="NCBI Taxonomy" id="2100421"/>
    <lineage>
        <taxon>Viruses</taxon>
        <taxon>Duplodnaviria</taxon>
        <taxon>Heunggongvirae</taxon>
        <taxon>Uroviricota</taxon>
        <taxon>Caudoviricetes</taxon>
        <taxon>Peduoviridae</taxon>
        <taxon>Maltschvirus</taxon>
        <taxon>Maltschvirus maltsch</taxon>
    </lineage>
</organism>
<protein>
    <submittedName>
        <fullName evidence="1">Uncharacterized protein</fullName>
    </submittedName>
</protein>
<gene>
    <name evidence="1" type="ORF">UFOVP84_84</name>
</gene>
<accession>A0A6J5L0Y0</accession>
<sequence length="60" mass="6934">MVTIMTKEELLVYNRLLKELECASGVGSMANFWLDKLEQFVVILNIKETKALPLDKFEVM</sequence>
<dbReference type="EMBL" id="LR796208">
    <property type="protein sequence ID" value="CAB4127232.1"/>
    <property type="molecule type" value="Genomic_DNA"/>
</dbReference>
<name>A0A6J5L0Y0_9CAUD</name>
<reference evidence="1" key="1">
    <citation type="submission" date="2020-04" db="EMBL/GenBank/DDBJ databases">
        <authorList>
            <person name="Chiriac C."/>
            <person name="Salcher M."/>
            <person name="Ghai R."/>
            <person name="Kavagutti S V."/>
        </authorList>
    </citation>
    <scope>NUCLEOTIDE SEQUENCE</scope>
</reference>
<proteinExistence type="predicted"/>